<feature type="region of interest" description="Disordered" evidence="1">
    <location>
        <begin position="86"/>
        <end position="105"/>
    </location>
</feature>
<comment type="caution">
    <text evidence="2">The sequence shown here is derived from an EMBL/GenBank/DDBJ whole genome shotgun (WGS) entry which is preliminary data.</text>
</comment>
<dbReference type="STRING" id="1573173.A0A161W547"/>
<dbReference type="AlphaFoldDB" id="A0A161W547"/>
<dbReference type="PANTHER" id="PTHR34065:SF1">
    <property type="entry name" value="CELL DIVISION CONTROL PROTEIN 14"/>
    <property type="match status" value="1"/>
</dbReference>
<keyword evidence="2" id="KW-0131">Cell cycle</keyword>
<protein>
    <submittedName>
        <fullName evidence="2">Cell division control protein 14</fullName>
    </submittedName>
</protein>
<evidence type="ECO:0000256" key="1">
    <source>
        <dbReference type="SAM" id="MobiDB-lite"/>
    </source>
</evidence>
<dbReference type="InterPro" id="IPR012535">
    <property type="entry name" value="Cell_div_Cdc14"/>
</dbReference>
<dbReference type="EMBL" id="LFIW01002194">
    <property type="protein sequence ID" value="KZL78878.1"/>
    <property type="molecule type" value="Genomic_DNA"/>
</dbReference>
<organism evidence="2 3">
    <name type="scientific">Colletotrichum incanum</name>
    <name type="common">Soybean anthracnose fungus</name>
    <dbReference type="NCBI Taxonomy" id="1573173"/>
    <lineage>
        <taxon>Eukaryota</taxon>
        <taxon>Fungi</taxon>
        <taxon>Dikarya</taxon>
        <taxon>Ascomycota</taxon>
        <taxon>Pezizomycotina</taxon>
        <taxon>Sordariomycetes</taxon>
        <taxon>Hypocreomycetidae</taxon>
        <taxon>Glomerellales</taxon>
        <taxon>Glomerellaceae</taxon>
        <taxon>Colletotrichum</taxon>
        <taxon>Colletotrichum spaethianum species complex</taxon>
    </lineage>
</organism>
<proteinExistence type="predicted"/>
<name>A0A161W547_COLIC</name>
<evidence type="ECO:0000313" key="3">
    <source>
        <dbReference type="Proteomes" id="UP000076584"/>
    </source>
</evidence>
<feature type="region of interest" description="Disordered" evidence="1">
    <location>
        <begin position="288"/>
        <end position="312"/>
    </location>
</feature>
<sequence>LSLPFYLRPTSDYTHIQSSHHQATVFLERQQHIYIVHTNHALIRRMENLLSLAFDGLSSYDGPKIRKGLRQVEGLLAQICLSSPAKAKSPTAGDESPRASGGKSLADLSDDPAFREFFKLQEGFEWNVALRLINTLDRLMGKGTDGQNDLLILSSLDLIQGVLLLHPPSKALFSREQNMNLLLDLLEPVNCPAIQSATLLTLVTALIDTPTNTRTFEALDGLLTVTSLFKSRSTAREVKLKLVEFLYFYLMPEVPSLPHADVRASVPAIHQRSPSKLAGAIGSAASTPAADASHARSRAGSESADTLTTEEKQELLGRHLSNVEDLVRDLRTCTPFGGVVC</sequence>
<dbReference type="GO" id="GO:0051301">
    <property type="term" value="P:cell division"/>
    <property type="evidence" value="ECO:0007669"/>
    <property type="project" value="UniProtKB-KW"/>
</dbReference>
<evidence type="ECO:0000313" key="2">
    <source>
        <dbReference type="EMBL" id="KZL78878.1"/>
    </source>
</evidence>
<feature type="non-terminal residue" evidence="2">
    <location>
        <position position="1"/>
    </location>
</feature>
<keyword evidence="2" id="KW-0132">Cell division</keyword>
<dbReference type="Pfam" id="PF08045">
    <property type="entry name" value="CDC14"/>
    <property type="match status" value="1"/>
</dbReference>
<dbReference type="Proteomes" id="UP000076584">
    <property type="component" value="Unassembled WGS sequence"/>
</dbReference>
<keyword evidence="3" id="KW-1185">Reference proteome</keyword>
<dbReference type="PANTHER" id="PTHR34065">
    <property type="entry name" value="CELL DIVISION CONTROL PROTEIN 14"/>
    <property type="match status" value="1"/>
</dbReference>
<reference evidence="2 3" key="1">
    <citation type="submission" date="2015-06" db="EMBL/GenBank/DDBJ databases">
        <title>Survival trade-offs in plant roots during colonization by closely related pathogenic and mutualistic fungi.</title>
        <authorList>
            <person name="Hacquard S."/>
            <person name="Kracher B."/>
            <person name="Hiruma K."/>
            <person name="Weinman A."/>
            <person name="Muench P."/>
            <person name="Garrido Oter R."/>
            <person name="Ver Loren van Themaat E."/>
            <person name="Dallerey J.-F."/>
            <person name="Damm U."/>
            <person name="Henrissat B."/>
            <person name="Lespinet O."/>
            <person name="Thon M."/>
            <person name="Kemen E."/>
            <person name="McHardy A.C."/>
            <person name="Schulze-Lefert P."/>
            <person name="O'Connell R.J."/>
        </authorList>
    </citation>
    <scope>NUCLEOTIDE SEQUENCE [LARGE SCALE GENOMIC DNA]</scope>
    <source>
        <strain evidence="2 3">MAFF 238704</strain>
    </source>
</reference>
<accession>A0A161W547</accession>
<gene>
    <name evidence="2" type="ORF">CI238_07050</name>
</gene>